<evidence type="ECO:0000313" key="1">
    <source>
        <dbReference type="EMBL" id="KAH9421245.1"/>
    </source>
</evidence>
<keyword evidence="2" id="KW-1185">Reference proteome</keyword>
<organism evidence="1 2">
    <name type="scientific">Dermatophagoides pteronyssinus</name>
    <name type="common">European house dust mite</name>
    <dbReference type="NCBI Taxonomy" id="6956"/>
    <lineage>
        <taxon>Eukaryota</taxon>
        <taxon>Metazoa</taxon>
        <taxon>Ecdysozoa</taxon>
        <taxon>Arthropoda</taxon>
        <taxon>Chelicerata</taxon>
        <taxon>Arachnida</taxon>
        <taxon>Acari</taxon>
        <taxon>Acariformes</taxon>
        <taxon>Sarcoptiformes</taxon>
        <taxon>Astigmata</taxon>
        <taxon>Psoroptidia</taxon>
        <taxon>Analgoidea</taxon>
        <taxon>Pyroglyphidae</taxon>
        <taxon>Dermatophagoidinae</taxon>
        <taxon>Dermatophagoides</taxon>
    </lineage>
</organism>
<dbReference type="Proteomes" id="UP000887458">
    <property type="component" value="Unassembled WGS sequence"/>
</dbReference>
<evidence type="ECO:0000313" key="2">
    <source>
        <dbReference type="Proteomes" id="UP000887458"/>
    </source>
</evidence>
<reference evidence="1 2" key="2">
    <citation type="journal article" date="2022" name="Mol. Biol. Evol.">
        <title>Comparative Genomics Reveals Insights into the Divergent Evolution of Astigmatic Mites and Household Pest Adaptations.</title>
        <authorList>
            <person name="Xiong Q."/>
            <person name="Wan A.T."/>
            <person name="Liu X."/>
            <person name="Fung C.S."/>
            <person name="Xiao X."/>
            <person name="Malainual N."/>
            <person name="Hou J."/>
            <person name="Wang L."/>
            <person name="Wang M."/>
            <person name="Yang K.Y."/>
            <person name="Cui Y."/>
            <person name="Leung E.L."/>
            <person name="Nong W."/>
            <person name="Shin S.K."/>
            <person name="Au S.W."/>
            <person name="Jeong K.Y."/>
            <person name="Chew F.T."/>
            <person name="Hui J.H."/>
            <person name="Leung T.F."/>
            <person name="Tungtrongchitr A."/>
            <person name="Zhong N."/>
            <person name="Liu Z."/>
            <person name="Tsui S.K."/>
        </authorList>
    </citation>
    <scope>NUCLEOTIDE SEQUENCE [LARGE SCALE GENOMIC DNA]</scope>
    <source>
        <strain evidence="1">Derp</strain>
    </source>
</reference>
<sequence length="59" mass="6699">MQGPTITTTTTTTPYLRYPYLRNEMTFVIQSSSAQLAIGYGHFNFNIIAADVDRNHVFL</sequence>
<protein>
    <submittedName>
        <fullName evidence="1">Uncharacterized protein</fullName>
    </submittedName>
</protein>
<accession>A0ABQ8JFQ9</accession>
<gene>
    <name evidence="1" type="ORF">DERP_012818</name>
</gene>
<proteinExistence type="predicted"/>
<comment type="caution">
    <text evidence="1">The sequence shown here is derived from an EMBL/GenBank/DDBJ whole genome shotgun (WGS) entry which is preliminary data.</text>
</comment>
<name>A0ABQ8JFQ9_DERPT</name>
<reference evidence="1 2" key="1">
    <citation type="journal article" date="2018" name="J. Allergy Clin. Immunol.">
        <title>High-quality assembly of Dermatophagoides pteronyssinus genome and transcriptome reveals a wide range of novel allergens.</title>
        <authorList>
            <person name="Liu X.Y."/>
            <person name="Yang K.Y."/>
            <person name="Wang M.Q."/>
            <person name="Kwok J.S."/>
            <person name="Zeng X."/>
            <person name="Yang Z."/>
            <person name="Xiao X.J."/>
            <person name="Lau C.P."/>
            <person name="Li Y."/>
            <person name="Huang Z.M."/>
            <person name="Ba J.G."/>
            <person name="Yim A.K."/>
            <person name="Ouyang C.Y."/>
            <person name="Ngai S.M."/>
            <person name="Chan T.F."/>
            <person name="Leung E.L."/>
            <person name="Liu L."/>
            <person name="Liu Z.G."/>
            <person name="Tsui S.K."/>
        </authorList>
    </citation>
    <scope>NUCLEOTIDE SEQUENCE [LARGE SCALE GENOMIC DNA]</scope>
    <source>
        <strain evidence="1">Derp</strain>
    </source>
</reference>
<dbReference type="EMBL" id="NJHN03000044">
    <property type="protein sequence ID" value="KAH9421245.1"/>
    <property type="molecule type" value="Genomic_DNA"/>
</dbReference>